<accession>A0A087VZR7</accession>
<dbReference type="AlphaFoldDB" id="A0A087VZR7"/>
<dbReference type="Proteomes" id="UP000017246">
    <property type="component" value="Unassembled WGS sequence"/>
</dbReference>
<reference evidence="1" key="2">
    <citation type="submission" date="2015-11" db="EMBL/GenBank/DDBJ databases">
        <authorList>
            <person name="Zhang Y."/>
            <person name="Guo Z."/>
        </authorList>
    </citation>
    <scope>NUCLEOTIDE SEQUENCE</scope>
</reference>
<sequence>MQIKLISEHVELKKERKGRGLKKSSSTEFVTTEVQKAVSSRSYNTLWTTSVRAGGGEGMQSLKSWAGGR</sequence>
<evidence type="ECO:0000313" key="2">
    <source>
        <dbReference type="Proteomes" id="UP000017246"/>
    </source>
</evidence>
<organism evidence="1 2">
    <name type="scientific">Echinococcus multilocularis</name>
    <name type="common">Fox tapeworm</name>
    <dbReference type="NCBI Taxonomy" id="6211"/>
    <lineage>
        <taxon>Eukaryota</taxon>
        <taxon>Metazoa</taxon>
        <taxon>Spiralia</taxon>
        <taxon>Lophotrochozoa</taxon>
        <taxon>Platyhelminthes</taxon>
        <taxon>Cestoda</taxon>
        <taxon>Eucestoda</taxon>
        <taxon>Cyclophyllidea</taxon>
        <taxon>Taeniidae</taxon>
        <taxon>Echinococcus</taxon>
    </lineage>
</organism>
<proteinExistence type="predicted"/>
<gene>
    <name evidence="1" type="ORF">EmuJ_000168600</name>
</gene>
<keyword evidence="2" id="KW-1185">Reference proteome</keyword>
<reference evidence="1" key="1">
    <citation type="journal article" date="2013" name="Nature">
        <title>The genomes of four tapeworm species reveal adaptations to parasitism.</title>
        <authorList>
            <person name="Tsai I.J."/>
            <person name="Zarowiecki M."/>
            <person name="Holroyd N."/>
            <person name="Garciarrubio A."/>
            <person name="Sanchez-Flores A."/>
            <person name="Brooks K.L."/>
            <person name="Tracey A."/>
            <person name="Bobes R.J."/>
            <person name="Fragoso G."/>
            <person name="Sciutto E."/>
            <person name="Aslett M."/>
            <person name="Beasley H."/>
            <person name="Bennett H.M."/>
            <person name="Cai J."/>
            <person name="Camicia F."/>
            <person name="Clark R."/>
            <person name="Cucher M."/>
            <person name="De Silva N."/>
            <person name="Day T.A."/>
            <person name="Deplazes P."/>
            <person name="Estrada K."/>
            <person name="Fernandez C."/>
            <person name="Holland P.W."/>
            <person name="Hou J."/>
            <person name="Hu S."/>
            <person name="Huckvale T."/>
            <person name="Hung S.S."/>
            <person name="Kamenetzky L."/>
            <person name="Keane J.A."/>
            <person name="Kiss F."/>
            <person name="Koziol U."/>
            <person name="Lambert O."/>
            <person name="Liu K."/>
            <person name="Luo X."/>
            <person name="Luo Y."/>
            <person name="Macchiaroli N."/>
            <person name="Nichol S."/>
            <person name="Paps J."/>
            <person name="Parkinson J."/>
            <person name="Pouchkina-Stantcheva N."/>
            <person name="Riddiford N."/>
            <person name="Rosenzvit M."/>
            <person name="Salinas G."/>
            <person name="Wasmuth J.D."/>
            <person name="Zamanian M."/>
            <person name="Zheng Y."/>
            <person name="Cai X."/>
            <person name="Soberon X."/>
            <person name="Olson P.D."/>
            <person name="Laclette J.P."/>
            <person name="Brehm K."/>
            <person name="Berriman M."/>
            <person name="Garciarrubio A."/>
            <person name="Bobes R.J."/>
            <person name="Fragoso G."/>
            <person name="Sanchez-Flores A."/>
            <person name="Estrada K."/>
            <person name="Cevallos M.A."/>
            <person name="Morett E."/>
            <person name="Gonzalez V."/>
            <person name="Portillo T."/>
            <person name="Ochoa-Leyva A."/>
            <person name="Jose M.V."/>
            <person name="Sciutto E."/>
            <person name="Landa A."/>
            <person name="Jimenez L."/>
            <person name="Valdes V."/>
            <person name="Carrero J.C."/>
            <person name="Larralde C."/>
            <person name="Morales-Montor J."/>
            <person name="Limon-Lason J."/>
            <person name="Soberon X."/>
            <person name="Laclette J.P."/>
        </authorList>
    </citation>
    <scope>NUCLEOTIDE SEQUENCE [LARGE SCALE GENOMIC DNA]</scope>
</reference>
<evidence type="ECO:0000313" key="1">
    <source>
        <dbReference type="EMBL" id="CDI97877.1"/>
    </source>
</evidence>
<dbReference type="EMBL" id="LN902846">
    <property type="protein sequence ID" value="CDI97877.1"/>
    <property type="molecule type" value="Genomic_DNA"/>
</dbReference>
<protein>
    <submittedName>
        <fullName evidence="1">Expressed protein</fullName>
    </submittedName>
</protein>
<name>A0A087VZR7_ECHMU</name>